<dbReference type="Proteomes" id="UP000813461">
    <property type="component" value="Unassembled WGS sequence"/>
</dbReference>
<reference evidence="2" key="1">
    <citation type="journal article" date="2021" name="Nat. Commun.">
        <title>Genetic determinants of endophytism in the Arabidopsis root mycobiome.</title>
        <authorList>
            <person name="Mesny F."/>
            <person name="Miyauchi S."/>
            <person name="Thiergart T."/>
            <person name="Pickel B."/>
            <person name="Atanasova L."/>
            <person name="Karlsson M."/>
            <person name="Huettel B."/>
            <person name="Barry K.W."/>
            <person name="Haridas S."/>
            <person name="Chen C."/>
            <person name="Bauer D."/>
            <person name="Andreopoulos W."/>
            <person name="Pangilinan J."/>
            <person name="LaButti K."/>
            <person name="Riley R."/>
            <person name="Lipzen A."/>
            <person name="Clum A."/>
            <person name="Drula E."/>
            <person name="Henrissat B."/>
            <person name="Kohler A."/>
            <person name="Grigoriev I.V."/>
            <person name="Martin F.M."/>
            <person name="Hacquard S."/>
        </authorList>
    </citation>
    <scope>NUCLEOTIDE SEQUENCE</scope>
    <source>
        <strain evidence="2">MPI-SDFR-AT-0120</strain>
    </source>
</reference>
<sequence length="174" mass="18488">MRVHAFIGTLAPFLSFTFAQTDANTTYLIAPALVTKNNNTIIQCWKLNSPFKRASTPGIIGTQTAVVSNNTNLAYTILPPRYDGGLHTAPAPQLVHFLSGVAHLTLPQDDAVDLWIVGGKGGLLFATDTTGVGHITTYPSDQDTVAITAPFANGVIPEHEVINEGPCSGKQTFV</sequence>
<evidence type="ECO:0000313" key="2">
    <source>
        <dbReference type="EMBL" id="KAH7082492.1"/>
    </source>
</evidence>
<comment type="caution">
    <text evidence="2">The sequence shown here is derived from an EMBL/GenBank/DDBJ whole genome shotgun (WGS) entry which is preliminary data.</text>
</comment>
<name>A0A8K0R1Q0_9PLEO</name>
<dbReference type="AlphaFoldDB" id="A0A8K0R1Q0"/>
<accession>A0A8K0R1Q0</accession>
<evidence type="ECO:0000256" key="1">
    <source>
        <dbReference type="SAM" id="SignalP"/>
    </source>
</evidence>
<gene>
    <name evidence="2" type="ORF">FB567DRAFT_447334</name>
</gene>
<organism evidence="2 3">
    <name type="scientific">Paraphoma chrysanthemicola</name>
    <dbReference type="NCBI Taxonomy" id="798071"/>
    <lineage>
        <taxon>Eukaryota</taxon>
        <taxon>Fungi</taxon>
        <taxon>Dikarya</taxon>
        <taxon>Ascomycota</taxon>
        <taxon>Pezizomycotina</taxon>
        <taxon>Dothideomycetes</taxon>
        <taxon>Pleosporomycetidae</taxon>
        <taxon>Pleosporales</taxon>
        <taxon>Pleosporineae</taxon>
        <taxon>Phaeosphaeriaceae</taxon>
        <taxon>Paraphoma</taxon>
    </lineage>
</organism>
<evidence type="ECO:0008006" key="4">
    <source>
        <dbReference type="Google" id="ProtNLM"/>
    </source>
</evidence>
<proteinExistence type="predicted"/>
<dbReference type="EMBL" id="JAGMVJ010000014">
    <property type="protein sequence ID" value="KAH7082492.1"/>
    <property type="molecule type" value="Genomic_DNA"/>
</dbReference>
<protein>
    <recommendedName>
        <fullName evidence="4">Small secreted protein</fullName>
    </recommendedName>
</protein>
<feature type="signal peptide" evidence="1">
    <location>
        <begin position="1"/>
        <end position="19"/>
    </location>
</feature>
<keyword evidence="1" id="KW-0732">Signal</keyword>
<evidence type="ECO:0000313" key="3">
    <source>
        <dbReference type="Proteomes" id="UP000813461"/>
    </source>
</evidence>
<keyword evidence="3" id="KW-1185">Reference proteome</keyword>
<feature type="chain" id="PRO_5035460112" description="Small secreted protein" evidence="1">
    <location>
        <begin position="20"/>
        <end position="174"/>
    </location>
</feature>
<dbReference type="OrthoDB" id="3223416at2759"/>